<accession>A0A1J4KTE4</accession>
<dbReference type="VEuPathDB" id="TrichDB:TRFO_15176"/>
<sequence>MKLKYLFEYVYVRIKWGYTRFTSLHKIIWILFVAQLYILMDHLFWNSLVRYPMPVYTNVSNVNSYNWSESHWETISYEYKINPGNISILGRLEGIPAEIYKQEPFIADPEITHFYNCIILNNGLILFSFTEYPQSHAWFHVMNHVSPYLVNINFTHKAKTAIALPFTEKLGIPFFAINVLSLLYNFNKTLLHNYPVAISTRFEGFDEIINLAGFDDLNFIYIEEEGEWIDIEDAFITKISNPYEVNFYSINKFVKKVKKNLENDPPKPNENDKITIIQNSKNHENANQKKIVIFQDGDLRVKGKKSVIDAITNKFNGTIEMIPNDTNFTDIILSLQTADIVIGFSGPLTSMTPFMKEGATFIEFQRPMTISRSVLLARAFGFNVEVIVVRDTFIVQNVIDQTLEIIRKLLN</sequence>
<dbReference type="GeneID" id="94832938"/>
<keyword evidence="3" id="KW-1185">Reference proteome</keyword>
<keyword evidence="1" id="KW-0812">Transmembrane</keyword>
<keyword evidence="1" id="KW-1133">Transmembrane helix</keyword>
<dbReference type="EMBL" id="MLAK01000374">
    <property type="protein sequence ID" value="OHT14402.1"/>
    <property type="molecule type" value="Genomic_DNA"/>
</dbReference>
<evidence type="ECO:0000256" key="1">
    <source>
        <dbReference type="SAM" id="Phobius"/>
    </source>
</evidence>
<organism evidence="2 3">
    <name type="scientific">Tritrichomonas foetus</name>
    <dbReference type="NCBI Taxonomy" id="1144522"/>
    <lineage>
        <taxon>Eukaryota</taxon>
        <taxon>Metamonada</taxon>
        <taxon>Parabasalia</taxon>
        <taxon>Tritrichomonadida</taxon>
        <taxon>Tritrichomonadidae</taxon>
        <taxon>Tritrichomonas</taxon>
    </lineage>
</organism>
<dbReference type="AlphaFoldDB" id="A0A1J4KTE4"/>
<gene>
    <name evidence="2" type="ORF">TRFO_15176</name>
</gene>
<dbReference type="RefSeq" id="XP_068367538.1">
    <property type="nucleotide sequence ID" value="XM_068498234.1"/>
</dbReference>
<evidence type="ECO:0000313" key="2">
    <source>
        <dbReference type="EMBL" id="OHT14402.1"/>
    </source>
</evidence>
<feature type="transmembrane region" description="Helical" evidence="1">
    <location>
        <begin position="27"/>
        <end position="45"/>
    </location>
</feature>
<keyword evidence="1" id="KW-0472">Membrane</keyword>
<protein>
    <submittedName>
        <fullName evidence="2">Uncharacterized protein</fullName>
    </submittedName>
</protein>
<reference evidence="2" key="1">
    <citation type="submission" date="2016-10" db="EMBL/GenBank/DDBJ databases">
        <authorList>
            <person name="Benchimol M."/>
            <person name="Almeida L.G."/>
            <person name="Vasconcelos A.T."/>
            <person name="Perreira-Neves A."/>
            <person name="Rosa I.A."/>
            <person name="Tasca T."/>
            <person name="Bogo M.R."/>
            <person name="de Souza W."/>
        </authorList>
    </citation>
    <scope>NUCLEOTIDE SEQUENCE [LARGE SCALE GENOMIC DNA]</scope>
    <source>
        <strain evidence="2">K</strain>
    </source>
</reference>
<name>A0A1J4KTE4_9EUKA</name>
<proteinExistence type="predicted"/>
<evidence type="ECO:0000313" key="3">
    <source>
        <dbReference type="Proteomes" id="UP000179807"/>
    </source>
</evidence>
<dbReference type="Proteomes" id="UP000179807">
    <property type="component" value="Unassembled WGS sequence"/>
</dbReference>
<comment type="caution">
    <text evidence="2">The sequence shown here is derived from an EMBL/GenBank/DDBJ whole genome shotgun (WGS) entry which is preliminary data.</text>
</comment>